<feature type="transmembrane region" description="Helical" evidence="1">
    <location>
        <begin position="372"/>
        <end position="393"/>
    </location>
</feature>
<dbReference type="EMBL" id="CP086355">
    <property type="protein sequence ID" value="UNI15653.1"/>
    <property type="molecule type" value="Genomic_DNA"/>
</dbReference>
<keyword evidence="1" id="KW-0472">Membrane</keyword>
<name>A0A9Q8Q8R3_9HYPO</name>
<reference evidence="2" key="1">
    <citation type="submission" date="2021-11" db="EMBL/GenBank/DDBJ databases">
        <title>Purpureocillium_takamizusanense_genome.</title>
        <authorList>
            <person name="Nguyen N.-H."/>
        </authorList>
    </citation>
    <scope>NUCLEOTIDE SEQUENCE</scope>
    <source>
        <strain evidence="2">PT3</strain>
    </source>
</reference>
<evidence type="ECO:0000313" key="3">
    <source>
        <dbReference type="Proteomes" id="UP000829364"/>
    </source>
</evidence>
<evidence type="ECO:0000256" key="1">
    <source>
        <dbReference type="SAM" id="Phobius"/>
    </source>
</evidence>
<dbReference type="RefSeq" id="XP_047839134.1">
    <property type="nucleotide sequence ID" value="XM_047983164.1"/>
</dbReference>
<gene>
    <name evidence="2" type="ORF">JDV02_002164</name>
</gene>
<dbReference type="Gene3D" id="1.20.58.340">
    <property type="entry name" value="Magnesium transport protein CorA, transmembrane region"/>
    <property type="match status" value="1"/>
</dbReference>
<evidence type="ECO:0000313" key="2">
    <source>
        <dbReference type="EMBL" id="UNI15653.1"/>
    </source>
</evidence>
<dbReference type="GeneID" id="72064125"/>
<protein>
    <submittedName>
        <fullName evidence="2">Uncharacterized protein</fullName>
    </submittedName>
</protein>
<organism evidence="2 3">
    <name type="scientific">Purpureocillium takamizusanense</name>
    <dbReference type="NCBI Taxonomy" id="2060973"/>
    <lineage>
        <taxon>Eukaryota</taxon>
        <taxon>Fungi</taxon>
        <taxon>Dikarya</taxon>
        <taxon>Ascomycota</taxon>
        <taxon>Pezizomycotina</taxon>
        <taxon>Sordariomycetes</taxon>
        <taxon>Hypocreomycetidae</taxon>
        <taxon>Hypocreales</taxon>
        <taxon>Ophiocordycipitaceae</taxon>
        <taxon>Purpureocillium</taxon>
    </lineage>
</organism>
<dbReference type="Proteomes" id="UP000829364">
    <property type="component" value="Chromosome 2"/>
</dbReference>
<feature type="transmembrane region" description="Helical" evidence="1">
    <location>
        <begin position="413"/>
        <end position="434"/>
    </location>
</feature>
<keyword evidence="3" id="KW-1185">Reference proteome</keyword>
<keyword evidence="1" id="KW-1133">Transmembrane helix</keyword>
<dbReference type="KEGG" id="ptkz:JDV02_002164"/>
<proteinExistence type="predicted"/>
<dbReference type="AlphaFoldDB" id="A0A9Q8Q8R3"/>
<keyword evidence="1" id="KW-0812">Transmembrane</keyword>
<sequence>MMQHGFTFSGERIIRRPYQAEEVDQIAGDKNETDINIYELSCKLMIFSQTRAIVSLVDWLEMPADLKWRVQSSAFSGLSTRIVMPSQTNGTAKGPGPKRDPKSATYNIWFFIPSVELKTHDKNPVFEHPLTGSWRPMPVGDSLWIKEEPRLFYMKWDVAANMVRIFTSLQQIDWMIATCLDAENLDVRADPFVLLTGAFSALLDVCVKDFAYISSRDQDKIDAALKLPIDISAQQEEQVKEDIINMRRLLPMRLRRYKYLEFLNRIIKEAIEHHQHARSTFEIPQLPFERVHCNMRAILSVTETMKAELEAQMTLWDNCISSLSNHVSLRNFKAINAHTDSLNRIAELGRKENIVMTDISRAARVDSEAMKVIAMLTMLYLPATFVATLFSMGIFHFDYDNGNSGRLGLSSQWWLYVVIALPLTLMTLFSFRFISDRNKKQQAKMLDDQDKQENSE</sequence>
<accession>A0A9Q8Q8R3</accession>
<dbReference type="OrthoDB" id="5207033at2759"/>